<dbReference type="InParanoid" id="K3ZPI5"/>
<accession>K3ZPI5</accession>
<name>K3ZPI5_SETIT</name>
<evidence type="ECO:0000313" key="1">
    <source>
        <dbReference type="EnsemblPlants" id="KQK95718"/>
    </source>
</evidence>
<proteinExistence type="predicted"/>
<dbReference type="EMBL" id="AGNK02005214">
    <property type="status" value="NOT_ANNOTATED_CDS"/>
    <property type="molecule type" value="Genomic_DNA"/>
</dbReference>
<protein>
    <submittedName>
        <fullName evidence="1">Uncharacterized protein</fullName>
    </submittedName>
</protein>
<sequence length="35" mass="4084">MDIVVCFKDNKCKLEGHIFHSCFFLSPTSHKPNFL</sequence>
<keyword evidence="2" id="KW-1185">Reference proteome</keyword>
<organism evidence="1 2">
    <name type="scientific">Setaria italica</name>
    <name type="common">Foxtail millet</name>
    <name type="synonym">Panicum italicum</name>
    <dbReference type="NCBI Taxonomy" id="4555"/>
    <lineage>
        <taxon>Eukaryota</taxon>
        <taxon>Viridiplantae</taxon>
        <taxon>Streptophyta</taxon>
        <taxon>Embryophyta</taxon>
        <taxon>Tracheophyta</taxon>
        <taxon>Spermatophyta</taxon>
        <taxon>Magnoliopsida</taxon>
        <taxon>Liliopsida</taxon>
        <taxon>Poales</taxon>
        <taxon>Poaceae</taxon>
        <taxon>PACMAD clade</taxon>
        <taxon>Panicoideae</taxon>
        <taxon>Panicodae</taxon>
        <taxon>Paniceae</taxon>
        <taxon>Cenchrinae</taxon>
        <taxon>Setaria</taxon>
    </lineage>
</organism>
<reference evidence="2" key="1">
    <citation type="journal article" date="2012" name="Nat. Biotechnol.">
        <title>Reference genome sequence of the model plant Setaria.</title>
        <authorList>
            <person name="Bennetzen J.L."/>
            <person name="Schmutz J."/>
            <person name="Wang H."/>
            <person name="Percifield R."/>
            <person name="Hawkins J."/>
            <person name="Pontaroli A.C."/>
            <person name="Estep M."/>
            <person name="Feng L."/>
            <person name="Vaughn J.N."/>
            <person name="Grimwood J."/>
            <person name="Jenkins J."/>
            <person name="Barry K."/>
            <person name="Lindquist E."/>
            <person name="Hellsten U."/>
            <person name="Deshpande S."/>
            <person name="Wang X."/>
            <person name="Wu X."/>
            <person name="Mitros T."/>
            <person name="Triplett J."/>
            <person name="Yang X."/>
            <person name="Ye C.Y."/>
            <person name="Mauro-Herrera M."/>
            <person name="Wang L."/>
            <person name="Li P."/>
            <person name="Sharma M."/>
            <person name="Sharma R."/>
            <person name="Ronald P.C."/>
            <person name="Panaud O."/>
            <person name="Kellogg E.A."/>
            <person name="Brutnell T.P."/>
            <person name="Doust A.N."/>
            <person name="Tuskan G.A."/>
            <person name="Rokhsar D."/>
            <person name="Devos K.M."/>
        </authorList>
    </citation>
    <scope>NUCLEOTIDE SEQUENCE [LARGE SCALE GENOMIC DNA]</scope>
    <source>
        <strain evidence="2">cv. Yugu1</strain>
    </source>
</reference>
<reference evidence="1" key="2">
    <citation type="submission" date="2018-08" db="UniProtKB">
        <authorList>
            <consortium name="EnsemblPlants"/>
        </authorList>
    </citation>
    <scope>IDENTIFICATION</scope>
    <source>
        <strain evidence="1">Yugu1</strain>
    </source>
</reference>
<dbReference type="EnsemblPlants" id="KQK95718">
    <property type="protein sequence ID" value="KQK95718"/>
    <property type="gene ID" value="SETIT_028515mg"/>
</dbReference>
<dbReference type="Proteomes" id="UP000004995">
    <property type="component" value="Unassembled WGS sequence"/>
</dbReference>
<dbReference type="HOGENOM" id="CLU_3369384_0_0_1"/>
<dbReference type="Gramene" id="KQK95718">
    <property type="protein sequence ID" value="KQK95718"/>
    <property type="gene ID" value="SETIT_028515mg"/>
</dbReference>
<evidence type="ECO:0000313" key="2">
    <source>
        <dbReference type="Proteomes" id="UP000004995"/>
    </source>
</evidence>
<dbReference type="AlphaFoldDB" id="K3ZPI5"/>